<comment type="caution">
    <text evidence="5">The sequence shown here is derived from an EMBL/GenBank/DDBJ whole genome shotgun (WGS) entry which is preliminary data.</text>
</comment>
<feature type="binding site" evidence="4">
    <location>
        <begin position="17"/>
        <end position="22"/>
    </location>
    <ligand>
        <name>substrate</name>
    </ligand>
</feature>
<name>A0AAD4PLN6_9MUSC</name>
<dbReference type="SUPFAM" id="SSF110857">
    <property type="entry name" value="Gamma-glutamyl cyclotransferase-like"/>
    <property type="match status" value="1"/>
</dbReference>
<dbReference type="PANTHER" id="PTHR12935:SF0">
    <property type="entry name" value="GAMMA-GLUTAMYLCYCLOTRANSFERASE"/>
    <property type="match status" value="1"/>
</dbReference>
<feature type="binding site" evidence="4">
    <location>
        <position position="149"/>
    </location>
    <ligand>
        <name>substrate</name>
    </ligand>
</feature>
<dbReference type="InterPro" id="IPR017939">
    <property type="entry name" value="G-Glutamylcylcotransferase"/>
</dbReference>
<evidence type="ECO:0000256" key="2">
    <source>
        <dbReference type="ARBA" id="ARBA00023239"/>
    </source>
</evidence>
<feature type="non-terminal residue" evidence="5">
    <location>
        <position position="1"/>
    </location>
</feature>
<dbReference type="CDD" id="cd06661">
    <property type="entry name" value="GGCT_like"/>
    <property type="match status" value="1"/>
</dbReference>
<dbReference type="Pfam" id="PF13772">
    <property type="entry name" value="AIG2_2"/>
    <property type="match status" value="1"/>
</dbReference>
<dbReference type="PANTHER" id="PTHR12935">
    <property type="entry name" value="GAMMA-GLUTAMYLCYCLOTRANSFERASE"/>
    <property type="match status" value="1"/>
</dbReference>
<protein>
    <recommendedName>
        <fullName evidence="1">gamma-glutamylcyclotransferase</fullName>
        <ecNumber evidence="1">4.3.2.9</ecNumber>
    </recommendedName>
</protein>
<reference evidence="5" key="1">
    <citation type="journal article" date="2021" name="Mol. Ecol. Resour.">
        <title>Phylogenomic analyses of the genus Drosophila reveals genomic signals of climate adaptation.</title>
        <authorList>
            <person name="Li F."/>
            <person name="Rane R.V."/>
            <person name="Luria V."/>
            <person name="Xiong Z."/>
            <person name="Chen J."/>
            <person name="Li Z."/>
            <person name="Catullo R.A."/>
            <person name="Griffin P.C."/>
            <person name="Schiffer M."/>
            <person name="Pearce S."/>
            <person name="Lee S.F."/>
            <person name="McElroy K."/>
            <person name="Stocker A."/>
            <person name="Shirriffs J."/>
            <person name="Cockerell F."/>
            <person name="Coppin C."/>
            <person name="Sgro C.M."/>
            <person name="Karger A."/>
            <person name="Cain J.W."/>
            <person name="Weber J.A."/>
            <person name="Santpere G."/>
            <person name="Kirschner M.W."/>
            <person name="Hoffmann A.A."/>
            <person name="Oakeshott J.G."/>
            <person name="Zhang G."/>
        </authorList>
    </citation>
    <scope>NUCLEOTIDE SEQUENCE</scope>
    <source>
        <strain evidence="5">BGI-SZ-2011g</strain>
    </source>
</reference>
<dbReference type="InterPro" id="IPR013024">
    <property type="entry name" value="GGCT-like"/>
</dbReference>
<gene>
    <name evidence="5" type="ORF">KR093_008805</name>
</gene>
<keyword evidence="2" id="KW-0456">Lyase</keyword>
<keyword evidence="6" id="KW-1185">Reference proteome</keyword>
<evidence type="ECO:0000313" key="6">
    <source>
        <dbReference type="Proteomes" id="UP001200034"/>
    </source>
</evidence>
<feature type="active site" description="Proton acceptor" evidence="3">
    <location>
        <position position="92"/>
    </location>
</feature>
<dbReference type="GO" id="GO:0003839">
    <property type="term" value="F:gamma-glutamylcyclotransferase activity"/>
    <property type="evidence" value="ECO:0007669"/>
    <property type="project" value="UniProtKB-EC"/>
</dbReference>
<proteinExistence type="predicted"/>
<evidence type="ECO:0000256" key="3">
    <source>
        <dbReference type="PIRSR" id="PIRSR617939-1"/>
    </source>
</evidence>
<dbReference type="Proteomes" id="UP001200034">
    <property type="component" value="Unassembled WGS sequence"/>
</dbReference>
<dbReference type="AlphaFoldDB" id="A0AAD4PLN6"/>
<sequence>RSLLQQLPEVHGSKFYYFGFGSNMLEKRIHIQNPSAKFLGAAVLNDYRVDFALQSHFWEGAVATIVRTPGAHTWGALWELELHTLPDLDNQEGVSHGVYQPINVPVHSLLDKQTIECRVYHLCDQPKTDVHGPNSVEEATAFRLPSKTYLKVIVKGAEETGLPPEYIQWLKAIRHNGNSVQDMESKLELSEVKLT</sequence>
<organism evidence="5 6">
    <name type="scientific">Drosophila rubida</name>
    <dbReference type="NCBI Taxonomy" id="30044"/>
    <lineage>
        <taxon>Eukaryota</taxon>
        <taxon>Metazoa</taxon>
        <taxon>Ecdysozoa</taxon>
        <taxon>Arthropoda</taxon>
        <taxon>Hexapoda</taxon>
        <taxon>Insecta</taxon>
        <taxon>Pterygota</taxon>
        <taxon>Neoptera</taxon>
        <taxon>Endopterygota</taxon>
        <taxon>Diptera</taxon>
        <taxon>Brachycera</taxon>
        <taxon>Muscomorpha</taxon>
        <taxon>Ephydroidea</taxon>
        <taxon>Drosophilidae</taxon>
        <taxon>Drosophila</taxon>
    </lineage>
</organism>
<evidence type="ECO:0000256" key="1">
    <source>
        <dbReference type="ARBA" id="ARBA00012346"/>
    </source>
</evidence>
<feature type="non-terminal residue" evidence="5">
    <location>
        <position position="195"/>
    </location>
</feature>
<dbReference type="EC" id="4.3.2.9" evidence="1"/>
<dbReference type="EMBL" id="JAJJHW010002585">
    <property type="protein sequence ID" value="KAH8371767.1"/>
    <property type="molecule type" value="Genomic_DNA"/>
</dbReference>
<dbReference type="Gene3D" id="3.10.490.10">
    <property type="entry name" value="Gamma-glutamyl cyclotransferase-like"/>
    <property type="match status" value="1"/>
</dbReference>
<evidence type="ECO:0000313" key="5">
    <source>
        <dbReference type="EMBL" id="KAH8371767.1"/>
    </source>
</evidence>
<dbReference type="InterPro" id="IPR036568">
    <property type="entry name" value="GGCT-like_sf"/>
</dbReference>
<evidence type="ECO:0000256" key="4">
    <source>
        <dbReference type="PIRSR" id="PIRSR617939-2"/>
    </source>
</evidence>
<accession>A0AAD4PLN6</accession>